<accession>A0A2M7FXG0</accession>
<dbReference type="GO" id="GO:0016757">
    <property type="term" value="F:glycosyltransferase activity"/>
    <property type="evidence" value="ECO:0007669"/>
    <property type="project" value="InterPro"/>
</dbReference>
<protein>
    <recommendedName>
        <fullName evidence="1">Glycosyl transferase family 1 domain-containing protein</fullName>
    </recommendedName>
</protein>
<dbReference type="EMBL" id="PFFQ01000066">
    <property type="protein sequence ID" value="PIW13799.1"/>
    <property type="molecule type" value="Genomic_DNA"/>
</dbReference>
<comment type="caution">
    <text evidence="2">The sequence shown here is derived from an EMBL/GenBank/DDBJ whole genome shotgun (WGS) entry which is preliminary data.</text>
</comment>
<reference evidence="2 3" key="1">
    <citation type="submission" date="2017-09" db="EMBL/GenBank/DDBJ databases">
        <title>Depth-based differentiation of microbial function through sediment-hosted aquifers and enrichment of novel symbionts in the deep terrestrial subsurface.</title>
        <authorList>
            <person name="Probst A.J."/>
            <person name="Ladd B."/>
            <person name="Jarett J.K."/>
            <person name="Geller-Mcgrath D.E."/>
            <person name="Sieber C.M."/>
            <person name="Emerson J.B."/>
            <person name="Anantharaman K."/>
            <person name="Thomas B.C."/>
            <person name="Malmstrom R."/>
            <person name="Stieglmeier M."/>
            <person name="Klingl A."/>
            <person name="Woyke T."/>
            <person name="Ryan C.M."/>
            <person name="Banfield J.F."/>
        </authorList>
    </citation>
    <scope>NUCLEOTIDE SEQUENCE [LARGE SCALE GENOMIC DNA]</scope>
    <source>
        <strain evidence="2">CG17_big_fil_post_rev_8_21_14_2_50_48_46</strain>
    </source>
</reference>
<dbReference type="SUPFAM" id="SSF53756">
    <property type="entry name" value="UDP-Glycosyltransferase/glycogen phosphorylase"/>
    <property type="match status" value="1"/>
</dbReference>
<dbReference type="InterPro" id="IPR001296">
    <property type="entry name" value="Glyco_trans_1"/>
</dbReference>
<dbReference type="CDD" id="cd03801">
    <property type="entry name" value="GT4_PimA-like"/>
    <property type="match status" value="1"/>
</dbReference>
<dbReference type="PANTHER" id="PTHR46656:SF3">
    <property type="entry name" value="PUTATIVE-RELATED"/>
    <property type="match status" value="1"/>
</dbReference>
<dbReference type="Proteomes" id="UP000231019">
    <property type="component" value="Unassembled WGS sequence"/>
</dbReference>
<dbReference type="Gene3D" id="3.40.50.2000">
    <property type="entry name" value="Glycogen Phosphorylase B"/>
    <property type="match status" value="1"/>
</dbReference>
<evidence type="ECO:0000313" key="2">
    <source>
        <dbReference type="EMBL" id="PIW13799.1"/>
    </source>
</evidence>
<dbReference type="AlphaFoldDB" id="A0A2M7FXG0"/>
<dbReference type="Pfam" id="PF00534">
    <property type="entry name" value="Glycos_transf_1"/>
    <property type="match status" value="1"/>
</dbReference>
<sequence>MRPLIFQGPVYGASGYATAARRFLLALQALQVTPIGLNPLTWNCGFDAGESRQDLLNLQQMEKTLAELPRSQACLLHWSIASEFLGRQGCAQAIGHTVFETNSLLKDFVSGANRMDGLIVPTQFNQNYFRQAGVQVPMGLVPEGVDSEHFSPDGPGLKVLPQRFTFLFMAQLSYRKGLDLVLKAFLELFAKHDDVQLVIRSYLRDSTPKDLDQVRQFIKAFRDQEFKGQQNGHIYLLSNVADSYMPALYRSANVLLAPHRGEGWGLPISEALACEVPVIATGWGGIHEYLQPDHACWLNYTLEPIPPDVPDLFLGGHLKQARAEGHLLAEPDYQQLKYAMWEMYRNYFVYKAQAMQAREFLQKHMSWQQAAQKFVKWMETQA</sequence>
<gene>
    <name evidence="2" type="ORF">COW36_24335</name>
</gene>
<evidence type="ECO:0000313" key="3">
    <source>
        <dbReference type="Proteomes" id="UP000231019"/>
    </source>
</evidence>
<dbReference type="PANTHER" id="PTHR46656">
    <property type="entry name" value="PUTATIVE-RELATED"/>
    <property type="match status" value="1"/>
</dbReference>
<name>A0A2M7FXG0_9BACT</name>
<proteinExistence type="predicted"/>
<evidence type="ECO:0000259" key="1">
    <source>
        <dbReference type="Pfam" id="PF00534"/>
    </source>
</evidence>
<organism evidence="2 3">
    <name type="scientific">bacterium (Candidatus Blackallbacteria) CG17_big_fil_post_rev_8_21_14_2_50_48_46</name>
    <dbReference type="NCBI Taxonomy" id="2014261"/>
    <lineage>
        <taxon>Bacteria</taxon>
        <taxon>Candidatus Blackallbacteria</taxon>
    </lineage>
</organism>
<feature type="domain" description="Glycosyl transferase family 1" evidence="1">
    <location>
        <begin position="163"/>
        <end position="293"/>
    </location>
</feature>